<accession>A0A8J8NSZ3</accession>
<proteinExistence type="predicted"/>
<keyword evidence="2" id="KW-1185">Reference proteome</keyword>
<dbReference type="SUPFAM" id="SSF48576">
    <property type="entry name" value="Terpenoid synthases"/>
    <property type="match status" value="1"/>
</dbReference>
<dbReference type="Proteomes" id="UP000785679">
    <property type="component" value="Unassembled WGS sequence"/>
</dbReference>
<protein>
    <recommendedName>
        <fullName evidence="3">Phytoene synthase</fullName>
    </recommendedName>
</protein>
<dbReference type="EMBL" id="RRYP01006573">
    <property type="protein sequence ID" value="TNV81106.1"/>
    <property type="molecule type" value="Genomic_DNA"/>
</dbReference>
<name>A0A8J8NSZ3_HALGN</name>
<dbReference type="InterPro" id="IPR008949">
    <property type="entry name" value="Isoprenoid_synthase_dom_sf"/>
</dbReference>
<dbReference type="Pfam" id="PF00494">
    <property type="entry name" value="SQS_PSY"/>
    <property type="match status" value="1"/>
</dbReference>
<sequence>MTATHNSLKKSLALLKPPSRLLLSRSFSTTQTPVPEQQQPSETPELKKPSILDFDVAAKHCRDQVKKFDFYSYIVGQQFPASLQPYYFGVNAYFLEALRSREISKEMSICQTRLMWWEQSLLDVTEKGKPAREPVTRVLQEAVKKTPLNAKLLQRIVNYQLFDIDRGDIQSMRELEIYAENTRSLLLYMNLHLLRIDSPDALTAASHLGRCIGICDVIKKIPFYLAKHRGYIPQEILLKHNLFFDKIWDSRREGIVAEEFFDVILEVAAYAKKHLEVGREYRDKLPKHAHRAFLLAIEAEQFLNDLEDHNFDIFNEHFRKKYYLKIPYKMYRAAKNDTY</sequence>
<comment type="caution">
    <text evidence="1">The sequence shown here is derived from an EMBL/GenBank/DDBJ whole genome shotgun (WGS) entry which is preliminary data.</text>
</comment>
<reference evidence="1" key="1">
    <citation type="submission" date="2019-06" db="EMBL/GenBank/DDBJ databases">
        <authorList>
            <person name="Zheng W."/>
        </authorList>
    </citation>
    <scope>NUCLEOTIDE SEQUENCE</scope>
    <source>
        <strain evidence="1">QDHG01</strain>
    </source>
</reference>
<organism evidence="1 2">
    <name type="scientific">Halteria grandinella</name>
    <dbReference type="NCBI Taxonomy" id="5974"/>
    <lineage>
        <taxon>Eukaryota</taxon>
        <taxon>Sar</taxon>
        <taxon>Alveolata</taxon>
        <taxon>Ciliophora</taxon>
        <taxon>Intramacronucleata</taxon>
        <taxon>Spirotrichea</taxon>
        <taxon>Stichotrichia</taxon>
        <taxon>Sporadotrichida</taxon>
        <taxon>Halteriidae</taxon>
        <taxon>Halteria</taxon>
    </lineage>
</organism>
<dbReference type="InterPro" id="IPR002060">
    <property type="entry name" value="Squ/phyt_synthse"/>
</dbReference>
<evidence type="ECO:0008006" key="3">
    <source>
        <dbReference type="Google" id="ProtNLM"/>
    </source>
</evidence>
<dbReference type="OrthoDB" id="270318at2759"/>
<dbReference type="AlphaFoldDB" id="A0A8J8NSZ3"/>
<gene>
    <name evidence="1" type="ORF">FGO68_gene8501</name>
</gene>
<evidence type="ECO:0000313" key="2">
    <source>
        <dbReference type="Proteomes" id="UP000785679"/>
    </source>
</evidence>
<evidence type="ECO:0000313" key="1">
    <source>
        <dbReference type="EMBL" id="TNV81106.1"/>
    </source>
</evidence>
<dbReference type="Gene3D" id="1.10.600.10">
    <property type="entry name" value="Farnesyl Diphosphate Synthase"/>
    <property type="match status" value="1"/>
</dbReference>